<gene>
    <name evidence="1" type="ORF">A8990_104233</name>
</gene>
<dbReference type="AlphaFoldDB" id="A0A3D9SCT7"/>
<dbReference type="EMBL" id="QTTN01000004">
    <property type="protein sequence ID" value="REE91723.1"/>
    <property type="molecule type" value="Genomic_DNA"/>
</dbReference>
<name>A0A3D9SCT7_9BACL</name>
<keyword evidence="2" id="KW-1185">Reference proteome</keyword>
<evidence type="ECO:0000313" key="1">
    <source>
        <dbReference type="EMBL" id="REE91723.1"/>
    </source>
</evidence>
<accession>A0A3D9SCT7</accession>
<proteinExistence type="predicted"/>
<dbReference type="RefSeq" id="WP_116188051.1">
    <property type="nucleotide sequence ID" value="NZ_QTTN01000004.1"/>
</dbReference>
<organism evidence="1 2">
    <name type="scientific">Paenibacillus taihuensis</name>
    <dbReference type="NCBI Taxonomy" id="1156355"/>
    <lineage>
        <taxon>Bacteria</taxon>
        <taxon>Bacillati</taxon>
        <taxon>Bacillota</taxon>
        <taxon>Bacilli</taxon>
        <taxon>Bacillales</taxon>
        <taxon>Paenibacillaceae</taxon>
        <taxon>Paenibacillus</taxon>
    </lineage>
</organism>
<sequence>MSFAISDWVQGRTKDGELIQGFITSMKEKHNVASVYVVQSDHDLAVGTTVAVLSSWIKEQPAVQVLDYEEPILDFIELALATRDEEWFAELTERLHEVEQKQASGSNNNAPIPFNRNRLGRIIR</sequence>
<reference evidence="1 2" key="1">
    <citation type="submission" date="2018-08" db="EMBL/GenBank/DDBJ databases">
        <title>Genomic Encyclopedia of Type Strains, Phase III (KMG-III): the genomes of soil and plant-associated and newly described type strains.</title>
        <authorList>
            <person name="Whitman W."/>
        </authorList>
    </citation>
    <scope>NUCLEOTIDE SEQUENCE [LARGE SCALE GENOMIC DNA]</scope>
    <source>
        <strain evidence="1 2">CGMCC 1.10966</strain>
    </source>
</reference>
<evidence type="ECO:0008006" key="3">
    <source>
        <dbReference type="Google" id="ProtNLM"/>
    </source>
</evidence>
<dbReference type="Proteomes" id="UP000256304">
    <property type="component" value="Unassembled WGS sequence"/>
</dbReference>
<dbReference type="OrthoDB" id="2427704at2"/>
<comment type="caution">
    <text evidence="1">The sequence shown here is derived from an EMBL/GenBank/DDBJ whole genome shotgun (WGS) entry which is preliminary data.</text>
</comment>
<protein>
    <recommendedName>
        <fullName evidence="3">IDEAL domain-containing protein</fullName>
    </recommendedName>
</protein>
<evidence type="ECO:0000313" key="2">
    <source>
        <dbReference type="Proteomes" id="UP000256304"/>
    </source>
</evidence>